<dbReference type="GeneID" id="91086803"/>
<keyword evidence="3" id="KW-0805">Transcription regulation</keyword>
<dbReference type="OrthoDB" id="5575144at2759"/>
<dbReference type="PANTHER" id="PTHR47659:SF7">
    <property type="entry name" value="FUNGAL TRANSCRIPTIONAL REGULATORY PROTEIN, N-TERMINAL DOMAIN-CONTAINING PROTEIN"/>
    <property type="match status" value="1"/>
</dbReference>
<dbReference type="GO" id="GO:0003677">
    <property type="term" value="F:DNA binding"/>
    <property type="evidence" value="ECO:0007669"/>
    <property type="project" value="UniProtKB-KW"/>
</dbReference>
<evidence type="ECO:0000256" key="1">
    <source>
        <dbReference type="ARBA" id="ARBA00022723"/>
    </source>
</evidence>
<dbReference type="AlphaFoldDB" id="A0A1E3IDS3"/>
<keyword evidence="6" id="KW-0539">Nucleus</keyword>
<dbReference type="VEuPathDB" id="FungiDB:L203_03957"/>
<dbReference type="RefSeq" id="XP_066068112.1">
    <property type="nucleotide sequence ID" value="XM_066212015.1"/>
</dbReference>
<feature type="compositionally biased region" description="Basic residues" evidence="7">
    <location>
        <begin position="223"/>
        <end position="239"/>
    </location>
</feature>
<reference evidence="9" key="3">
    <citation type="submission" date="2024-01" db="EMBL/GenBank/DDBJ databases">
        <authorList>
            <person name="Coelho M.A."/>
            <person name="David-Palma M."/>
            <person name="Shea T."/>
            <person name="Sun S."/>
            <person name="Cuomo C.A."/>
            <person name="Heitman J."/>
        </authorList>
    </citation>
    <scope>NUCLEOTIDE SEQUENCE</scope>
    <source>
        <strain evidence="9">CBS 7841</strain>
    </source>
</reference>
<evidence type="ECO:0000256" key="4">
    <source>
        <dbReference type="ARBA" id="ARBA00023125"/>
    </source>
</evidence>
<keyword evidence="5" id="KW-0804">Transcription</keyword>
<evidence type="ECO:0000313" key="10">
    <source>
        <dbReference type="Proteomes" id="UP000094043"/>
    </source>
</evidence>
<sequence>MQRNPDSAPFLPRHSSGLNPNRAQGSPLGTVQRGTVSMPTSPLLGTRSSRMLMGDGQVNGLWRTPPHPAQNNLSLSPTKDQLVVAPPAHVSPFEISLASTPNQWFSQHSSPILPLFPQQQSQMTPGFNVDMNMAANADPAFHDPHQNESILHNTNTQSVIENDRHALVQNQDDNVGSGGRKKRSQVRVACTHCQKACKKCSNTRPCERCVKYGMNDCIDSTRKPRKTGIKRGPYKRRASKYPASQNHSNVPAPKGDYTTLAGSNNPAPQYRLAPSSELVPNHQQSYSMLTDVQTPTTYSPGPTAASNVLSQALSAAINGPRWINGQRVQAPNISTAAGMASMGDNQKPSPLYPRTPVGRFPMALGAKGDPFSRAVSPIRQFSSGLRAELKPDSTGLNNKEHFANTVQHNEGFGNAPQQDSNLSPFEPSAHPSLSINTNSTFSGVHSQSHSPAPPGTCSPLYIPSTIRKPSLWTLMSANSSRPSSPNTIGIGGSSINCIDDKGQDSPVLFDQPIGMDNFDVSGNEFEGWNGFGSPNNNDQPRKENPIYDQTKGFSGFGVEVSNHGETDGKDSARVLEGMGIAIGLEGLMGLN</sequence>
<keyword evidence="10" id="KW-1185">Reference proteome</keyword>
<feature type="compositionally biased region" description="Polar residues" evidence="7">
    <location>
        <begin position="16"/>
        <end position="40"/>
    </location>
</feature>
<dbReference type="InterPro" id="IPR001138">
    <property type="entry name" value="Zn2Cys6_DnaBD"/>
</dbReference>
<feature type="region of interest" description="Disordered" evidence="7">
    <location>
        <begin position="221"/>
        <end position="273"/>
    </location>
</feature>
<protein>
    <recommendedName>
        <fullName evidence="8">Zn(2)-C6 fungal-type domain-containing protein</fullName>
    </recommendedName>
</protein>
<dbReference type="PANTHER" id="PTHR47659">
    <property type="entry name" value="ZN(II)2CYS6 TRANSCRIPTION FACTOR (EUROFUNG)-RELATED"/>
    <property type="match status" value="1"/>
</dbReference>
<keyword evidence="1" id="KW-0479">Metal-binding</keyword>
<evidence type="ECO:0000259" key="8">
    <source>
        <dbReference type="PROSITE" id="PS50048"/>
    </source>
</evidence>
<feature type="region of interest" description="Disordered" evidence="7">
    <location>
        <begin position="409"/>
        <end position="429"/>
    </location>
</feature>
<evidence type="ECO:0000313" key="9">
    <source>
        <dbReference type="EMBL" id="WVN87412.1"/>
    </source>
</evidence>
<evidence type="ECO:0000256" key="5">
    <source>
        <dbReference type="ARBA" id="ARBA00023163"/>
    </source>
</evidence>
<evidence type="ECO:0000256" key="2">
    <source>
        <dbReference type="ARBA" id="ARBA00022833"/>
    </source>
</evidence>
<evidence type="ECO:0000256" key="7">
    <source>
        <dbReference type="SAM" id="MobiDB-lite"/>
    </source>
</evidence>
<feature type="region of interest" description="Disordered" evidence="7">
    <location>
        <begin position="1"/>
        <end position="45"/>
    </location>
</feature>
<proteinExistence type="predicted"/>
<evidence type="ECO:0000256" key="3">
    <source>
        <dbReference type="ARBA" id="ARBA00023015"/>
    </source>
</evidence>
<accession>A0A1E3IDS3</accession>
<evidence type="ECO:0000256" key="6">
    <source>
        <dbReference type="ARBA" id="ARBA00023242"/>
    </source>
</evidence>
<dbReference type="GO" id="GO:0000981">
    <property type="term" value="F:DNA-binding transcription factor activity, RNA polymerase II-specific"/>
    <property type="evidence" value="ECO:0007669"/>
    <property type="project" value="InterPro"/>
</dbReference>
<dbReference type="EMBL" id="CP143786">
    <property type="protein sequence ID" value="WVN87412.1"/>
    <property type="molecule type" value="Genomic_DNA"/>
</dbReference>
<dbReference type="KEGG" id="cdep:91086803"/>
<gene>
    <name evidence="9" type="ORF">L203_102591</name>
</gene>
<keyword evidence="2" id="KW-0862">Zinc</keyword>
<dbReference type="Proteomes" id="UP000094043">
    <property type="component" value="Chromosome 3"/>
</dbReference>
<dbReference type="InterPro" id="IPR050335">
    <property type="entry name" value="ERT1_acuK_gluconeogen_tf"/>
</dbReference>
<keyword evidence="4" id="KW-0238">DNA-binding</keyword>
<dbReference type="GO" id="GO:0008270">
    <property type="term" value="F:zinc ion binding"/>
    <property type="evidence" value="ECO:0007669"/>
    <property type="project" value="InterPro"/>
</dbReference>
<dbReference type="CDD" id="cd00067">
    <property type="entry name" value="GAL4"/>
    <property type="match status" value="1"/>
</dbReference>
<reference evidence="9" key="1">
    <citation type="submission" date="2016-06" db="EMBL/GenBank/DDBJ databases">
        <authorList>
            <person name="Cuomo C."/>
            <person name="Litvintseva A."/>
            <person name="Heitman J."/>
            <person name="Chen Y."/>
            <person name="Sun S."/>
            <person name="Springer D."/>
            <person name="Dromer F."/>
            <person name="Young S."/>
            <person name="Zeng Q."/>
            <person name="Chapman S."/>
            <person name="Gujja S."/>
            <person name="Saif S."/>
            <person name="Birren B."/>
        </authorList>
    </citation>
    <scope>NUCLEOTIDE SEQUENCE</scope>
    <source>
        <strain evidence="9">CBS 7841</strain>
    </source>
</reference>
<organism evidence="9 10">
    <name type="scientific">Cryptococcus depauperatus CBS 7841</name>
    <dbReference type="NCBI Taxonomy" id="1295531"/>
    <lineage>
        <taxon>Eukaryota</taxon>
        <taxon>Fungi</taxon>
        <taxon>Dikarya</taxon>
        <taxon>Basidiomycota</taxon>
        <taxon>Agaricomycotina</taxon>
        <taxon>Tremellomycetes</taxon>
        <taxon>Tremellales</taxon>
        <taxon>Cryptococcaceae</taxon>
        <taxon>Cryptococcus</taxon>
    </lineage>
</organism>
<dbReference type="SMART" id="SM00066">
    <property type="entry name" value="GAL4"/>
    <property type="match status" value="1"/>
</dbReference>
<name>A0A1E3IDS3_9TREE</name>
<dbReference type="PROSITE" id="PS50048">
    <property type="entry name" value="ZN2_CY6_FUNGAL_2"/>
    <property type="match status" value="1"/>
</dbReference>
<feature type="domain" description="Zn(2)-C6 fungal-type" evidence="8">
    <location>
        <begin position="189"/>
        <end position="217"/>
    </location>
</feature>
<reference evidence="9" key="2">
    <citation type="journal article" date="2022" name="Elife">
        <title>Obligate sexual reproduction of a homothallic fungus closely related to the Cryptococcus pathogenic species complex.</title>
        <authorList>
            <person name="Passer A.R."/>
            <person name="Clancey S.A."/>
            <person name="Shea T."/>
            <person name="David-Palma M."/>
            <person name="Averette A.F."/>
            <person name="Boekhout T."/>
            <person name="Porcel B.M."/>
            <person name="Nowrousian M."/>
            <person name="Cuomo C.A."/>
            <person name="Sun S."/>
            <person name="Heitman J."/>
            <person name="Coelho M.A."/>
        </authorList>
    </citation>
    <scope>NUCLEOTIDE SEQUENCE</scope>
    <source>
        <strain evidence="9">CBS 7841</strain>
    </source>
</reference>